<dbReference type="InterPro" id="IPR023577">
    <property type="entry name" value="CYTH_domain"/>
</dbReference>
<dbReference type="AlphaFoldDB" id="A0A1M6CZ30"/>
<dbReference type="Gene3D" id="2.40.320.10">
    <property type="entry name" value="Hypothetical Protein Pfu-838710-001"/>
    <property type="match status" value="1"/>
</dbReference>
<dbReference type="CDD" id="cd07891">
    <property type="entry name" value="CYTH-like_CthTTM-like_1"/>
    <property type="match status" value="1"/>
</dbReference>
<dbReference type="SUPFAM" id="SSF55154">
    <property type="entry name" value="CYTH-like phosphatases"/>
    <property type="match status" value="1"/>
</dbReference>
<dbReference type="PROSITE" id="PS51707">
    <property type="entry name" value="CYTH"/>
    <property type="match status" value="1"/>
</dbReference>
<dbReference type="Pfam" id="PF01928">
    <property type="entry name" value="CYTH"/>
    <property type="match status" value="1"/>
</dbReference>
<evidence type="ECO:0000259" key="1">
    <source>
        <dbReference type="PROSITE" id="PS51707"/>
    </source>
</evidence>
<proteinExistence type="predicted"/>
<dbReference type="InterPro" id="IPR033469">
    <property type="entry name" value="CYTH-like_dom_sf"/>
</dbReference>
<dbReference type="SMART" id="SM01118">
    <property type="entry name" value="CYTH"/>
    <property type="match status" value="1"/>
</dbReference>
<dbReference type="InterPro" id="IPR012042">
    <property type="entry name" value="NeuTTM/CthTTM-like"/>
</dbReference>
<dbReference type="Proteomes" id="UP000184231">
    <property type="component" value="Unassembled WGS sequence"/>
</dbReference>
<reference evidence="2 3" key="1">
    <citation type="submission" date="2016-11" db="EMBL/GenBank/DDBJ databases">
        <authorList>
            <person name="Jaros S."/>
            <person name="Januszkiewicz K."/>
            <person name="Wedrychowicz H."/>
        </authorList>
    </citation>
    <scope>NUCLEOTIDE SEQUENCE [LARGE SCALE GENOMIC DNA]</scope>
    <source>
        <strain evidence="2 3">CGMCC 1.8863</strain>
    </source>
</reference>
<dbReference type="PANTHER" id="PTHR40114:SF1">
    <property type="entry name" value="SLR0698 PROTEIN"/>
    <property type="match status" value="1"/>
</dbReference>
<feature type="domain" description="CYTH" evidence="1">
    <location>
        <begin position="10"/>
        <end position="158"/>
    </location>
</feature>
<sequence>MGEVMKEASMIEIERKFLVNSKAYKDQASSKTRIEQGFLNTHKERTVRVRIMGDQGFITVKGISNASGTSRFEWEKEIPVAEASSLLKICEKGILQKYRYCIPSGEHVIEVDEFLGENQGLVVAEIELKSEEEKFIRPDWLGEEVTGDIKYYNSQLSKHPFKEW</sequence>
<gene>
    <name evidence="2" type="ORF">SAMN04487911_104103</name>
</gene>
<protein>
    <submittedName>
        <fullName evidence="2">CYTH domain-containing protein</fullName>
    </submittedName>
</protein>
<dbReference type="STRING" id="558155.SAMN04487911_104103"/>
<accession>A0A1M6CZ30</accession>
<dbReference type="EMBL" id="FQYX01000004">
    <property type="protein sequence ID" value="SHI66121.1"/>
    <property type="molecule type" value="Genomic_DNA"/>
</dbReference>
<dbReference type="PANTHER" id="PTHR40114">
    <property type="entry name" value="SLR0698 PROTEIN"/>
    <property type="match status" value="1"/>
</dbReference>
<keyword evidence="3" id="KW-1185">Reference proteome</keyword>
<dbReference type="PIRSF" id="PIRSF016487">
    <property type="entry name" value="CYTH_UCP016487"/>
    <property type="match status" value="1"/>
</dbReference>
<evidence type="ECO:0000313" key="2">
    <source>
        <dbReference type="EMBL" id="SHI66121.1"/>
    </source>
</evidence>
<evidence type="ECO:0000313" key="3">
    <source>
        <dbReference type="Proteomes" id="UP000184231"/>
    </source>
</evidence>
<organism evidence="2 3">
    <name type="scientific">Arenibacter nanhaiticus</name>
    <dbReference type="NCBI Taxonomy" id="558155"/>
    <lineage>
        <taxon>Bacteria</taxon>
        <taxon>Pseudomonadati</taxon>
        <taxon>Bacteroidota</taxon>
        <taxon>Flavobacteriia</taxon>
        <taxon>Flavobacteriales</taxon>
        <taxon>Flavobacteriaceae</taxon>
        <taxon>Arenibacter</taxon>
    </lineage>
</organism>
<name>A0A1M6CZ30_9FLAO</name>